<keyword evidence="2" id="KW-1185">Reference proteome</keyword>
<protein>
    <submittedName>
        <fullName evidence="1">Pentapeptide repeat-containing protein</fullName>
    </submittedName>
</protein>
<comment type="caution">
    <text evidence="1">The sequence shown here is derived from an EMBL/GenBank/DDBJ whole genome shotgun (WGS) entry which is preliminary data.</text>
</comment>
<name>A0ABU5C6Z9_9BACI</name>
<dbReference type="Gene3D" id="2.160.20.80">
    <property type="entry name" value="E3 ubiquitin-protein ligase SopA"/>
    <property type="match status" value="1"/>
</dbReference>
<evidence type="ECO:0000313" key="2">
    <source>
        <dbReference type="Proteomes" id="UP001281447"/>
    </source>
</evidence>
<evidence type="ECO:0000313" key="1">
    <source>
        <dbReference type="EMBL" id="MDY0395106.1"/>
    </source>
</evidence>
<sequence length="90" mass="10381">MHALKTVFTIAPISRDVIWKDFHLRGEVFNQTIFETSSLKRASFRNATLNNVQFRLSDVKKIDFDGTIMDKLTYNFLKGSKAELNNVTLI</sequence>
<dbReference type="EMBL" id="JAWDIP010000003">
    <property type="protein sequence ID" value="MDY0395106.1"/>
    <property type="molecule type" value="Genomic_DNA"/>
</dbReference>
<dbReference type="InterPro" id="IPR001646">
    <property type="entry name" value="5peptide_repeat"/>
</dbReference>
<dbReference type="Proteomes" id="UP001281447">
    <property type="component" value="Unassembled WGS sequence"/>
</dbReference>
<gene>
    <name evidence="1" type="ORF">RWE15_12600</name>
</gene>
<proteinExistence type="predicted"/>
<dbReference type="Pfam" id="PF00805">
    <property type="entry name" value="Pentapeptide"/>
    <property type="match status" value="1"/>
</dbReference>
<accession>A0ABU5C6Z9</accession>
<reference evidence="1 2" key="1">
    <citation type="submission" date="2023-10" db="EMBL/GenBank/DDBJ databases">
        <title>Virgibacillus halophilus 5B73C genome.</title>
        <authorList>
            <person name="Miliotis G."/>
            <person name="Sengupta P."/>
            <person name="Hameed A."/>
            <person name="Chuvochina M."/>
            <person name="Mcdonagh F."/>
            <person name="Simpson A.C."/>
            <person name="Singh N.K."/>
            <person name="Rekha P.D."/>
            <person name="Raman K."/>
            <person name="Hugenholtz P."/>
            <person name="Venkateswaran K."/>
        </authorList>
    </citation>
    <scope>NUCLEOTIDE SEQUENCE [LARGE SCALE GENOMIC DNA]</scope>
    <source>
        <strain evidence="1 2">5B73C</strain>
    </source>
</reference>
<dbReference type="SUPFAM" id="SSF141571">
    <property type="entry name" value="Pentapeptide repeat-like"/>
    <property type="match status" value="1"/>
</dbReference>
<organism evidence="1 2">
    <name type="scientific">Tigheibacillus halophilus</name>
    <dbReference type="NCBI Taxonomy" id="361280"/>
    <lineage>
        <taxon>Bacteria</taxon>
        <taxon>Bacillati</taxon>
        <taxon>Bacillota</taxon>
        <taxon>Bacilli</taxon>
        <taxon>Bacillales</taxon>
        <taxon>Bacillaceae</taxon>
        <taxon>Tigheibacillus</taxon>
    </lineage>
</organism>